<evidence type="ECO:0000313" key="4">
    <source>
        <dbReference type="EMBL" id="KAG5215566.1"/>
    </source>
</evidence>
<gene>
    <name evidence="4" type="ORF">JEQ12_001142</name>
</gene>
<dbReference type="Gene3D" id="3.80.10.10">
    <property type="entry name" value="Ribonuclease Inhibitor"/>
    <property type="match status" value="1"/>
</dbReference>
<proteinExistence type="predicted"/>
<dbReference type="EMBL" id="JAEMGP010000001">
    <property type="protein sequence ID" value="KAG5215566.1"/>
    <property type="molecule type" value="Genomic_DNA"/>
</dbReference>
<dbReference type="PROSITE" id="PS50181">
    <property type="entry name" value="FBOX"/>
    <property type="match status" value="1"/>
</dbReference>
<evidence type="ECO:0000313" key="5">
    <source>
        <dbReference type="Proteomes" id="UP000664991"/>
    </source>
</evidence>
<dbReference type="SUPFAM" id="SSF81383">
    <property type="entry name" value="F-box domain"/>
    <property type="match status" value="1"/>
</dbReference>
<evidence type="ECO:0000256" key="2">
    <source>
        <dbReference type="SAM" id="MobiDB-lite"/>
    </source>
</evidence>
<feature type="region of interest" description="Disordered" evidence="2">
    <location>
        <begin position="1"/>
        <end position="65"/>
    </location>
</feature>
<dbReference type="Proteomes" id="UP000664991">
    <property type="component" value="Unassembled WGS sequence"/>
</dbReference>
<sequence>MVCKRKGAGAPACTPCKQPCAPPPPGTRSEQGAPPLLPPGDCPEGPKPPGDCHREPPPDAPDINQLPPSILLKIISSLSLDARCLSASLVCKYWRDLGLDFQFWKQLDLSSRQQVTDELLEKIASRNQNIIEINISNCRSMSDIGNFEKKVVPISEIKLDKNSVHVSGEKRQTVKKCMNLPNIRAK</sequence>
<dbReference type="InterPro" id="IPR001810">
    <property type="entry name" value="F-box_dom"/>
</dbReference>
<dbReference type="SMART" id="SM00256">
    <property type="entry name" value="FBOX"/>
    <property type="match status" value="1"/>
</dbReference>
<name>A0A836AQG0_SHEEP</name>
<keyword evidence="1" id="KW-0833">Ubl conjugation pathway</keyword>
<accession>A0A836AQG0</accession>
<feature type="domain" description="F-box" evidence="3">
    <location>
        <begin position="60"/>
        <end position="107"/>
    </location>
</feature>
<feature type="compositionally biased region" description="Pro residues" evidence="2">
    <location>
        <begin position="35"/>
        <end position="49"/>
    </location>
</feature>
<dbReference type="Pfam" id="PF12937">
    <property type="entry name" value="F-box-like"/>
    <property type="match status" value="1"/>
</dbReference>
<dbReference type="InterPro" id="IPR036047">
    <property type="entry name" value="F-box-like_dom_sf"/>
</dbReference>
<dbReference type="CDD" id="cd22092">
    <property type="entry name" value="F-box_FBXO13"/>
    <property type="match status" value="1"/>
</dbReference>
<protein>
    <recommendedName>
        <fullName evidence="3">F-box domain-containing protein</fullName>
    </recommendedName>
</protein>
<feature type="compositionally biased region" description="Low complexity" evidence="2">
    <location>
        <begin position="10"/>
        <end position="19"/>
    </location>
</feature>
<evidence type="ECO:0000256" key="1">
    <source>
        <dbReference type="ARBA" id="ARBA00022786"/>
    </source>
</evidence>
<evidence type="ECO:0000259" key="3">
    <source>
        <dbReference type="PROSITE" id="PS50181"/>
    </source>
</evidence>
<comment type="caution">
    <text evidence="4">The sequence shown here is derived from an EMBL/GenBank/DDBJ whole genome shotgun (WGS) entry which is preliminary data.</text>
</comment>
<dbReference type="InterPro" id="IPR032675">
    <property type="entry name" value="LRR_dom_sf"/>
</dbReference>
<dbReference type="AlphaFoldDB" id="A0A836AQG0"/>
<dbReference type="FunFam" id="1.20.1280.50:FF:000038">
    <property type="entry name" value="F-box/LRR-repeat protein 17 isoform X3"/>
    <property type="match status" value="1"/>
</dbReference>
<organism evidence="4 5">
    <name type="scientific">Ovis aries</name>
    <name type="common">Sheep</name>
    <dbReference type="NCBI Taxonomy" id="9940"/>
    <lineage>
        <taxon>Eukaryota</taxon>
        <taxon>Metazoa</taxon>
        <taxon>Chordata</taxon>
        <taxon>Craniata</taxon>
        <taxon>Vertebrata</taxon>
        <taxon>Euteleostomi</taxon>
        <taxon>Mammalia</taxon>
        <taxon>Eutheria</taxon>
        <taxon>Laurasiatheria</taxon>
        <taxon>Artiodactyla</taxon>
        <taxon>Ruminantia</taxon>
        <taxon>Pecora</taxon>
        <taxon>Bovidae</taxon>
        <taxon>Caprinae</taxon>
        <taxon>Ovis</taxon>
    </lineage>
</organism>
<reference evidence="4 5" key="1">
    <citation type="submission" date="2020-12" db="EMBL/GenBank/DDBJ databases">
        <title>De novo assembly of Tibetan sheep genome.</title>
        <authorList>
            <person name="Li X."/>
        </authorList>
    </citation>
    <scope>NUCLEOTIDE SEQUENCE [LARGE SCALE GENOMIC DNA]</scope>
    <source>
        <tissue evidence="4">Heart</tissue>
    </source>
</reference>